<accession>A0ABD5PUZ9</accession>
<dbReference type="InterPro" id="IPR016167">
    <property type="entry name" value="FAD-bd_PCMH_sub1"/>
</dbReference>
<dbReference type="Pfam" id="PF13183">
    <property type="entry name" value="Fer4_8"/>
    <property type="match status" value="1"/>
</dbReference>
<evidence type="ECO:0000313" key="11">
    <source>
        <dbReference type="EMBL" id="MFC4544283.1"/>
    </source>
</evidence>
<evidence type="ECO:0000256" key="1">
    <source>
        <dbReference type="ARBA" id="ARBA00001974"/>
    </source>
</evidence>
<dbReference type="InterPro" id="IPR016164">
    <property type="entry name" value="FAD-linked_Oxase-like_C"/>
</dbReference>
<evidence type="ECO:0000259" key="10">
    <source>
        <dbReference type="PROSITE" id="PS51387"/>
    </source>
</evidence>
<evidence type="ECO:0000256" key="6">
    <source>
        <dbReference type="ARBA" id="ARBA00023002"/>
    </source>
</evidence>
<feature type="compositionally biased region" description="Basic and acidic residues" evidence="8">
    <location>
        <begin position="281"/>
        <end position="291"/>
    </location>
</feature>
<dbReference type="Gene3D" id="1.10.1060.10">
    <property type="entry name" value="Alpha-helical ferredoxin"/>
    <property type="match status" value="1"/>
</dbReference>
<evidence type="ECO:0000256" key="3">
    <source>
        <dbReference type="ARBA" id="ARBA00022630"/>
    </source>
</evidence>
<dbReference type="InterPro" id="IPR009051">
    <property type="entry name" value="Helical_ferredxn"/>
</dbReference>
<dbReference type="InterPro" id="IPR006094">
    <property type="entry name" value="Oxid_FAD_bind_N"/>
</dbReference>
<comment type="similarity">
    <text evidence="2">Belongs to the FAD-binding oxidoreductase/transferase type 4 family.</text>
</comment>
<dbReference type="InterPro" id="IPR016169">
    <property type="entry name" value="FAD-bd_PCMH_sub2"/>
</dbReference>
<dbReference type="InterPro" id="IPR016166">
    <property type="entry name" value="FAD-bd_PCMH"/>
</dbReference>
<dbReference type="PROSITE" id="PS51379">
    <property type="entry name" value="4FE4S_FER_2"/>
    <property type="match status" value="1"/>
</dbReference>
<protein>
    <recommendedName>
        <fullName evidence="7">D-lactate dehydrogenase (cytochrome)</fullName>
        <ecNumber evidence="7">1.1.2.4</ecNumber>
    </recommendedName>
</protein>
<dbReference type="InterPro" id="IPR036318">
    <property type="entry name" value="FAD-bd_PCMH-like_sf"/>
</dbReference>
<dbReference type="EC" id="1.1.2.4" evidence="7"/>
<evidence type="ECO:0000259" key="9">
    <source>
        <dbReference type="PROSITE" id="PS51379"/>
    </source>
</evidence>
<dbReference type="SUPFAM" id="SSF55103">
    <property type="entry name" value="FAD-linked oxidases, C-terminal domain"/>
    <property type="match status" value="1"/>
</dbReference>
<dbReference type="AlphaFoldDB" id="A0ABD5PUZ9"/>
<dbReference type="InterPro" id="IPR004113">
    <property type="entry name" value="FAD-bd_oxidored_4_C"/>
</dbReference>
<feature type="region of interest" description="Disordered" evidence="8">
    <location>
        <begin position="1012"/>
        <end position="1036"/>
    </location>
</feature>
<dbReference type="InterPro" id="IPR004017">
    <property type="entry name" value="Cys_rich_dom"/>
</dbReference>
<dbReference type="RefSeq" id="WP_250141019.1">
    <property type="nucleotide sequence ID" value="NZ_JALIQP010000003.1"/>
</dbReference>
<reference evidence="11 12" key="1">
    <citation type="journal article" date="2019" name="Int. J. Syst. Evol. Microbiol.">
        <title>The Global Catalogue of Microorganisms (GCM) 10K type strain sequencing project: providing services to taxonomists for standard genome sequencing and annotation.</title>
        <authorList>
            <consortium name="The Broad Institute Genomics Platform"/>
            <consortium name="The Broad Institute Genome Sequencing Center for Infectious Disease"/>
            <person name="Wu L."/>
            <person name="Ma J."/>
        </authorList>
    </citation>
    <scope>NUCLEOTIDE SEQUENCE [LARGE SCALE GENOMIC DNA]</scope>
    <source>
        <strain evidence="11 12">WLHS5</strain>
    </source>
</reference>
<evidence type="ECO:0000256" key="7">
    <source>
        <dbReference type="ARBA" id="ARBA00038897"/>
    </source>
</evidence>
<evidence type="ECO:0000256" key="2">
    <source>
        <dbReference type="ARBA" id="ARBA00008000"/>
    </source>
</evidence>
<dbReference type="Gene3D" id="3.30.43.10">
    <property type="entry name" value="Uridine Diphospho-n-acetylenolpyruvylglucosamine Reductase, domain 2"/>
    <property type="match status" value="1"/>
</dbReference>
<dbReference type="Pfam" id="PF02913">
    <property type="entry name" value="FAD-oxidase_C"/>
    <property type="match status" value="1"/>
</dbReference>
<keyword evidence="3" id="KW-0285">Flavoprotein</keyword>
<evidence type="ECO:0000313" key="12">
    <source>
        <dbReference type="Proteomes" id="UP001595898"/>
    </source>
</evidence>
<dbReference type="PANTHER" id="PTHR11748">
    <property type="entry name" value="D-LACTATE DEHYDROGENASE"/>
    <property type="match status" value="1"/>
</dbReference>
<keyword evidence="5" id="KW-0809">Transit peptide</keyword>
<dbReference type="InterPro" id="IPR017896">
    <property type="entry name" value="4Fe4S_Fe-S-bd"/>
</dbReference>
<feature type="domain" description="FAD-binding PCMH-type" evidence="10">
    <location>
        <begin position="67"/>
        <end position="326"/>
    </location>
</feature>
<evidence type="ECO:0000256" key="5">
    <source>
        <dbReference type="ARBA" id="ARBA00022946"/>
    </source>
</evidence>
<feature type="region of interest" description="Disordered" evidence="8">
    <location>
        <begin position="273"/>
        <end position="294"/>
    </location>
</feature>
<evidence type="ECO:0000256" key="4">
    <source>
        <dbReference type="ARBA" id="ARBA00022827"/>
    </source>
</evidence>
<dbReference type="PANTHER" id="PTHR11748:SF111">
    <property type="entry name" value="D-LACTATE DEHYDROGENASE, MITOCHONDRIAL-RELATED"/>
    <property type="match status" value="1"/>
</dbReference>
<keyword evidence="12" id="KW-1185">Reference proteome</keyword>
<gene>
    <name evidence="11" type="ORF">ACFO5R_20345</name>
</gene>
<name>A0ABD5PUZ9_9EURY</name>
<dbReference type="Pfam" id="PF02754">
    <property type="entry name" value="CCG"/>
    <property type="match status" value="1"/>
</dbReference>
<dbReference type="PROSITE" id="PS00198">
    <property type="entry name" value="4FE4S_FER_1"/>
    <property type="match status" value="1"/>
</dbReference>
<feature type="domain" description="4Fe-4S ferredoxin-type" evidence="9">
    <location>
        <begin position="693"/>
        <end position="726"/>
    </location>
</feature>
<proteinExistence type="inferred from homology"/>
<organism evidence="11 12">
    <name type="scientific">Halosolutus amylolyticus</name>
    <dbReference type="NCBI Taxonomy" id="2932267"/>
    <lineage>
        <taxon>Archaea</taxon>
        <taxon>Methanobacteriati</taxon>
        <taxon>Methanobacteriota</taxon>
        <taxon>Stenosarchaea group</taxon>
        <taxon>Halobacteria</taxon>
        <taxon>Halobacteriales</taxon>
        <taxon>Natrialbaceae</taxon>
        <taxon>Halosolutus</taxon>
    </lineage>
</organism>
<dbReference type="Pfam" id="PF01565">
    <property type="entry name" value="FAD_binding_4"/>
    <property type="match status" value="1"/>
</dbReference>
<dbReference type="InterPro" id="IPR017900">
    <property type="entry name" value="4Fe4S_Fe_S_CS"/>
</dbReference>
<dbReference type="GO" id="GO:0004458">
    <property type="term" value="F:D-lactate dehydrogenase (cytochrome) activity"/>
    <property type="evidence" value="ECO:0007669"/>
    <property type="project" value="UniProtKB-EC"/>
</dbReference>
<comment type="cofactor">
    <cofactor evidence="1">
        <name>FAD</name>
        <dbReference type="ChEBI" id="CHEBI:57692"/>
    </cofactor>
</comment>
<dbReference type="SUPFAM" id="SSF46548">
    <property type="entry name" value="alpha-helical ferredoxin"/>
    <property type="match status" value="1"/>
</dbReference>
<sequence length="1048" mass="113223">MASNPTDSRDRRSTVSDPAADPQANYDYRNDDVERPTLVADLEDRIAGDVRADSYSRQLYATDASLYEVTPIAVVFPQSTADVAAVVSYCADREIPVLPRGGGTSLAGQTVNEAVVLDFTTQMDDVVSIDPDERRATAQSGIYLETLNEALAPHDLKFAPDPAWGDKSALGGAIGNNSTGAHSLQYGKTDAYVEEVEAVLADGTVTTFGEVDVDDLPDLADGEDLESAIYAEVARILDERGDLIEEIYPDLKRNVSGYNLDWLVSEARSASTDANGDAVSEDARGTDRGIGEPDADGGTINLAKLLCGSEGTLAIVTEATVSLEPVPETKSMALLAYDTVLDAMADVEAIVEHDPAAVEVLDDVMIDLARDTPEFGPVTEMLPAGTTAVLIVEFYADDVADGKRNVANLLADRCPSVDPDGVADDAAERTVTDADVLAFDAIEAYDEASRAKIWKLRKSGLPILLSRTTDEKHVAFIEDTGIPPENLRAFVADFQSVLEDHDTYASFYAHAGPGVLHIRPLVNTKSEAGLETMASIADDVTDLVVEYDGSISGEHGDGRARTQWNRKLYGEDLWETFQDLKSAFDPDWVLNPGQVVFRDENPTDMTENHRFGPDYEFDAGFDPVLEWETDQGFQGMAELCHGCGGCRGEQSTTGGVMCPTFRASHEEILSTRGRANMLRQAMSGDLDPEAQFDDEFVEEVLDLCIGCKGCKHDCPSGVDMAKLKAEIVHEHHQRNGISLRDRVFANFETLAKLGSATAPVSNWMTALPGTGLLAETVLGISRERDLPTFERRTFAKRVADRDPAVPAAEATRRAVLVPDVYTNHEYPEAGEAALAVLEAAGVHVEVATPRDVGRPAFSKGMLDLAAEKARGTVDGLEPLVEDGWDVLLLEPSDAVMLQSDYRDLLAGSDVDRVAENTYGVCEYLDRFDLDADLAFDAPDDHLVYHGHCHQKAHAKDHHAVGVLRRAGYAVDPLDSSCCGMAGSFGYEAEHYSMSKAIGEVLYDQVDDSEGDRVVAPGASCRTQLGDRPGADDEPPTPIEVVAEALDRS</sequence>
<comment type="caution">
    <text evidence="11">The sequence shown here is derived from an EMBL/GenBank/DDBJ whole genome shotgun (WGS) entry which is preliminary data.</text>
</comment>
<evidence type="ECO:0000256" key="8">
    <source>
        <dbReference type="SAM" id="MobiDB-lite"/>
    </source>
</evidence>
<dbReference type="Proteomes" id="UP001595898">
    <property type="component" value="Unassembled WGS sequence"/>
</dbReference>
<dbReference type="EMBL" id="JBHSFA010000011">
    <property type="protein sequence ID" value="MFC4544283.1"/>
    <property type="molecule type" value="Genomic_DNA"/>
</dbReference>
<dbReference type="Gene3D" id="3.30.70.2740">
    <property type="match status" value="1"/>
</dbReference>
<keyword evidence="6" id="KW-0560">Oxidoreductase</keyword>
<feature type="region of interest" description="Disordered" evidence="8">
    <location>
        <begin position="1"/>
        <end position="32"/>
    </location>
</feature>
<keyword evidence="4" id="KW-0274">FAD</keyword>
<dbReference type="PROSITE" id="PS51387">
    <property type="entry name" value="FAD_PCMH"/>
    <property type="match status" value="1"/>
</dbReference>
<dbReference type="Gene3D" id="3.30.465.10">
    <property type="match status" value="2"/>
</dbReference>
<dbReference type="SUPFAM" id="SSF56176">
    <property type="entry name" value="FAD-binding/transporter-associated domain-like"/>
    <property type="match status" value="1"/>
</dbReference>